<name>A0ABN3AJ87_9MICO</name>
<dbReference type="Pfam" id="PF01939">
    <property type="entry name" value="NucS_C"/>
    <property type="match status" value="1"/>
</dbReference>
<dbReference type="InterPro" id="IPR048301">
    <property type="entry name" value="NucS_C"/>
</dbReference>
<feature type="domain" description="Endonuclease NucS N-terminal PH-like" evidence="8">
    <location>
        <begin position="2"/>
        <end position="104"/>
    </location>
</feature>
<keyword evidence="2 6" id="KW-0540">Nuclease</keyword>
<dbReference type="RefSeq" id="WP_344339284.1">
    <property type="nucleotide sequence ID" value="NZ_BAAAQT010000001.1"/>
</dbReference>
<feature type="domain" description="Endonuclease NucS C-terminal" evidence="7">
    <location>
        <begin position="111"/>
        <end position="231"/>
    </location>
</feature>
<organism evidence="9 10">
    <name type="scientific">Agrococcus versicolor</name>
    <dbReference type="NCBI Taxonomy" id="501482"/>
    <lineage>
        <taxon>Bacteria</taxon>
        <taxon>Bacillati</taxon>
        <taxon>Actinomycetota</taxon>
        <taxon>Actinomycetes</taxon>
        <taxon>Micrococcales</taxon>
        <taxon>Microbacteriaceae</taxon>
        <taxon>Agrococcus</taxon>
    </lineage>
</organism>
<keyword evidence="5 6" id="KW-0238">DNA-binding</keyword>
<evidence type="ECO:0000259" key="8">
    <source>
        <dbReference type="Pfam" id="PF21003"/>
    </source>
</evidence>
<dbReference type="EC" id="3.1.-.-" evidence="6"/>
<accession>A0ABN3AJ87</accession>
<evidence type="ECO:0000259" key="7">
    <source>
        <dbReference type="Pfam" id="PF01939"/>
    </source>
</evidence>
<evidence type="ECO:0000313" key="10">
    <source>
        <dbReference type="Proteomes" id="UP001501599"/>
    </source>
</evidence>
<keyword evidence="4 6" id="KW-0378">Hydrolase</keyword>
<evidence type="ECO:0000256" key="2">
    <source>
        <dbReference type="ARBA" id="ARBA00022722"/>
    </source>
</evidence>
<dbReference type="InterPro" id="IPR048302">
    <property type="entry name" value="NucS_N"/>
</dbReference>
<evidence type="ECO:0000256" key="6">
    <source>
        <dbReference type="HAMAP-Rule" id="MF_00722"/>
    </source>
</evidence>
<dbReference type="GO" id="GO:0004519">
    <property type="term" value="F:endonuclease activity"/>
    <property type="evidence" value="ECO:0007669"/>
    <property type="project" value="UniProtKB-KW"/>
</dbReference>
<evidence type="ECO:0000256" key="5">
    <source>
        <dbReference type="ARBA" id="ARBA00023125"/>
    </source>
</evidence>
<dbReference type="Gene3D" id="2.70.180.20">
    <property type="match status" value="1"/>
</dbReference>
<dbReference type="EMBL" id="BAAAQT010000001">
    <property type="protein sequence ID" value="GAA2170539.1"/>
    <property type="molecule type" value="Genomic_DNA"/>
</dbReference>
<proteinExistence type="inferred from homology"/>
<dbReference type="HAMAP" id="MF_00722">
    <property type="entry name" value="NucS"/>
    <property type="match status" value="1"/>
</dbReference>
<reference evidence="9 10" key="1">
    <citation type="journal article" date="2019" name="Int. J. Syst. Evol. Microbiol.">
        <title>The Global Catalogue of Microorganisms (GCM) 10K type strain sequencing project: providing services to taxonomists for standard genome sequencing and annotation.</title>
        <authorList>
            <consortium name="The Broad Institute Genomics Platform"/>
            <consortium name="The Broad Institute Genome Sequencing Center for Infectious Disease"/>
            <person name="Wu L."/>
            <person name="Ma J."/>
        </authorList>
    </citation>
    <scope>NUCLEOTIDE SEQUENCE [LARGE SCALE GENOMIC DNA]</scope>
    <source>
        <strain evidence="9 10">JCM 16026</strain>
    </source>
</reference>
<dbReference type="InterPro" id="IPR002793">
    <property type="entry name" value="Endonuclease_NucS"/>
</dbReference>
<dbReference type="Gene3D" id="3.40.1350.10">
    <property type="match status" value="1"/>
</dbReference>
<evidence type="ECO:0000256" key="4">
    <source>
        <dbReference type="ARBA" id="ARBA00022801"/>
    </source>
</evidence>
<keyword evidence="1 6" id="KW-0963">Cytoplasm</keyword>
<comment type="caution">
    <text evidence="9">The sequence shown here is derived from an EMBL/GenBank/DDBJ whole genome shotgun (WGS) entry which is preliminary data.</text>
</comment>
<dbReference type="CDD" id="cd22341">
    <property type="entry name" value="NucS-like"/>
    <property type="match status" value="1"/>
</dbReference>
<dbReference type="PANTHER" id="PTHR38814:SF1">
    <property type="entry name" value="ENDONUCLEASE NUCS"/>
    <property type="match status" value="1"/>
</dbReference>
<keyword evidence="3 6" id="KW-0255">Endonuclease</keyword>
<keyword evidence="10" id="KW-1185">Reference proteome</keyword>
<sequence length="231" mass="25090">MRLVVANCSVDYTGRLTAHLPLATRVLMLKADGSLLVHSDGGSYKPLNWMSPPCVVETAAPSDDQAAAGVTEVWTVTHQKTGDALVVRVHEVHSDTAHELGIDPGLTKDGVESHLQALLADQIELLGDGHELWRREYMTPIGPVDILARDGSGATVAVEIKRRGGIDGVEQLTRYLELMNRDPRIAPVVGVFAAQEIAPQARVLAEDRGIRCLLLDYDAMKGIESKRPTLF</sequence>
<dbReference type="PANTHER" id="PTHR38814">
    <property type="entry name" value="ENDONUCLEASE NUCS"/>
    <property type="match status" value="1"/>
</dbReference>
<protein>
    <recommendedName>
        <fullName evidence="6">Endonuclease NucS</fullName>
        <ecNumber evidence="6">3.1.-.-</ecNumber>
    </recommendedName>
</protein>
<evidence type="ECO:0000256" key="1">
    <source>
        <dbReference type="ARBA" id="ARBA00022490"/>
    </source>
</evidence>
<evidence type="ECO:0000313" key="9">
    <source>
        <dbReference type="EMBL" id="GAA2170539.1"/>
    </source>
</evidence>
<gene>
    <name evidence="6 9" type="primary">nucS</name>
    <name evidence="9" type="ORF">GCM10009846_01300</name>
</gene>
<dbReference type="InterPro" id="IPR011856">
    <property type="entry name" value="tRNA_endonuc-like_dom_sf"/>
</dbReference>
<dbReference type="Pfam" id="PF21003">
    <property type="entry name" value="NucS_N"/>
    <property type="match status" value="1"/>
</dbReference>
<comment type="function">
    <text evidence="6">Cleaves both 3' and 5' ssDNA extremities of branched DNA structures.</text>
</comment>
<comment type="similarity">
    <text evidence="6">Belongs to the NucS endonuclease family.</text>
</comment>
<comment type="subcellular location">
    <subcellularLocation>
        <location evidence="6">Cytoplasm</location>
    </subcellularLocation>
</comment>
<dbReference type="InterPro" id="IPR049173">
    <property type="entry name" value="NucS_N_sf"/>
</dbReference>
<evidence type="ECO:0000256" key="3">
    <source>
        <dbReference type="ARBA" id="ARBA00022759"/>
    </source>
</evidence>
<dbReference type="NCBIfam" id="NF002876">
    <property type="entry name" value="PRK03298.1"/>
    <property type="match status" value="1"/>
</dbReference>
<dbReference type="Proteomes" id="UP001501599">
    <property type="component" value="Unassembled WGS sequence"/>
</dbReference>